<proteinExistence type="predicted"/>
<keyword evidence="3" id="KW-1185">Reference proteome</keyword>
<evidence type="ECO:0008006" key="4">
    <source>
        <dbReference type="Google" id="ProtNLM"/>
    </source>
</evidence>
<protein>
    <recommendedName>
        <fullName evidence="4">DUF1573 domain-containing protein</fullName>
    </recommendedName>
</protein>
<gene>
    <name evidence="2" type="ORF">Pan216_35210</name>
</gene>
<keyword evidence="1" id="KW-0472">Membrane</keyword>
<evidence type="ECO:0000313" key="3">
    <source>
        <dbReference type="Proteomes" id="UP000317093"/>
    </source>
</evidence>
<evidence type="ECO:0000256" key="1">
    <source>
        <dbReference type="SAM" id="Phobius"/>
    </source>
</evidence>
<accession>A0A518B6Q7</accession>
<dbReference type="RefSeq" id="WP_419192634.1">
    <property type="nucleotide sequence ID" value="NZ_CP036279.1"/>
</dbReference>
<dbReference type="KEGG" id="knv:Pan216_35210"/>
<dbReference type="AlphaFoldDB" id="A0A518B6Q7"/>
<feature type="transmembrane region" description="Helical" evidence="1">
    <location>
        <begin position="7"/>
        <end position="28"/>
    </location>
</feature>
<dbReference type="Proteomes" id="UP000317093">
    <property type="component" value="Chromosome"/>
</dbReference>
<reference evidence="2 3" key="1">
    <citation type="submission" date="2019-02" db="EMBL/GenBank/DDBJ databases">
        <title>Deep-cultivation of Planctomycetes and their phenomic and genomic characterization uncovers novel biology.</title>
        <authorList>
            <person name="Wiegand S."/>
            <person name="Jogler M."/>
            <person name="Boedeker C."/>
            <person name="Pinto D."/>
            <person name="Vollmers J."/>
            <person name="Rivas-Marin E."/>
            <person name="Kohn T."/>
            <person name="Peeters S.H."/>
            <person name="Heuer A."/>
            <person name="Rast P."/>
            <person name="Oberbeckmann S."/>
            <person name="Bunk B."/>
            <person name="Jeske O."/>
            <person name="Meyerdierks A."/>
            <person name="Storesund J.E."/>
            <person name="Kallscheuer N."/>
            <person name="Luecker S."/>
            <person name="Lage O.M."/>
            <person name="Pohl T."/>
            <person name="Merkel B.J."/>
            <person name="Hornburger P."/>
            <person name="Mueller R.-W."/>
            <person name="Bruemmer F."/>
            <person name="Labrenz M."/>
            <person name="Spormann A.M."/>
            <person name="Op den Camp H."/>
            <person name="Overmann J."/>
            <person name="Amann R."/>
            <person name="Jetten M.S.M."/>
            <person name="Mascher T."/>
            <person name="Medema M.H."/>
            <person name="Devos D.P."/>
            <person name="Kaster A.-K."/>
            <person name="Ovreas L."/>
            <person name="Rohde M."/>
            <person name="Galperin M.Y."/>
            <person name="Jogler C."/>
        </authorList>
    </citation>
    <scope>NUCLEOTIDE SEQUENCE [LARGE SCALE GENOMIC DNA]</scope>
    <source>
        <strain evidence="2 3">Pan216</strain>
    </source>
</reference>
<organism evidence="2 3">
    <name type="scientific">Kolteria novifilia</name>
    <dbReference type="NCBI Taxonomy" id="2527975"/>
    <lineage>
        <taxon>Bacteria</taxon>
        <taxon>Pseudomonadati</taxon>
        <taxon>Planctomycetota</taxon>
        <taxon>Planctomycetia</taxon>
        <taxon>Kolteriales</taxon>
        <taxon>Kolteriaceae</taxon>
        <taxon>Kolteria</taxon>
    </lineage>
</organism>
<keyword evidence="1" id="KW-0812">Transmembrane</keyword>
<name>A0A518B6Q7_9BACT</name>
<evidence type="ECO:0000313" key="2">
    <source>
        <dbReference type="EMBL" id="QDU62654.1"/>
    </source>
</evidence>
<sequence>MRSRTPITLYCVALIPVLGVPVGVVLWAKVSEPVPTDIGSLSSTPAVGRMDGSHSSVGENRLHFSLRNHSKRSVRITGVTTTCSCVSETDIEGAIVRSKETIEFAVSANMPEFGVSRQRMEVHHTGKGSPLVIPVELRSRTKIPSVLSRRNEEIVVRIGNDLKAESKMLMHTVEPPGSEEWCVGIRCDTDYVAPHITEVKRTGSSEQGDVRVYVIGFDWASGVAPQLGIGRLYARFNDDSELNVGAVHILPRPARLSPSTVQLTAPNRLQDIVVFRDPPCGWRIVADAGPPAWLQLDWMGEEREQQLKVSLVESELSSPFAETILPLVDSDGRMAELEVFAVGRAK</sequence>
<dbReference type="EMBL" id="CP036279">
    <property type="protein sequence ID" value="QDU62654.1"/>
    <property type="molecule type" value="Genomic_DNA"/>
</dbReference>
<keyword evidence="1" id="KW-1133">Transmembrane helix</keyword>